<gene>
    <name evidence="2" type="ORF">PG993_002470</name>
</gene>
<keyword evidence="3" id="KW-1185">Reference proteome</keyword>
<protein>
    <submittedName>
        <fullName evidence="2">Uncharacterized protein</fullName>
    </submittedName>
</protein>
<dbReference type="EMBL" id="JAQQWK010000002">
    <property type="protein sequence ID" value="KAK8051085.1"/>
    <property type="molecule type" value="Genomic_DNA"/>
</dbReference>
<evidence type="ECO:0000313" key="2">
    <source>
        <dbReference type="EMBL" id="KAK8051085.1"/>
    </source>
</evidence>
<sequence>MSRKLSEQKVQAVSFCVSDPDYYVFADSDPNYGYQVPGDCEELCRTLDASEPKAVRLARRKERAEVKLRRELREVAALKADLEQKVWRAKLAESYYVWKTEADGALSPSAPPLARFPQLAAEVCLCEELTCKFEKERDGGLAACEHDLEQVLRASGQYGRDWLRKERLRWHPDQIGRRCDPQLRDLLVKQATAMYAQFEVLIANERSSVRGATPTGTGHYDNCN</sequence>
<organism evidence="2 3">
    <name type="scientific">Apiospora rasikravindrae</name>
    <dbReference type="NCBI Taxonomy" id="990691"/>
    <lineage>
        <taxon>Eukaryota</taxon>
        <taxon>Fungi</taxon>
        <taxon>Dikarya</taxon>
        <taxon>Ascomycota</taxon>
        <taxon>Pezizomycotina</taxon>
        <taxon>Sordariomycetes</taxon>
        <taxon>Xylariomycetidae</taxon>
        <taxon>Amphisphaeriales</taxon>
        <taxon>Apiosporaceae</taxon>
        <taxon>Apiospora</taxon>
    </lineage>
</organism>
<evidence type="ECO:0000256" key="1">
    <source>
        <dbReference type="SAM" id="Coils"/>
    </source>
</evidence>
<reference evidence="2 3" key="1">
    <citation type="submission" date="2023-01" db="EMBL/GenBank/DDBJ databases">
        <title>Analysis of 21 Apiospora genomes using comparative genomics revels a genus with tremendous synthesis potential of carbohydrate active enzymes and secondary metabolites.</title>
        <authorList>
            <person name="Sorensen T."/>
        </authorList>
    </citation>
    <scope>NUCLEOTIDE SEQUENCE [LARGE SCALE GENOMIC DNA]</scope>
    <source>
        <strain evidence="2 3">CBS 33761</strain>
    </source>
</reference>
<dbReference type="Proteomes" id="UP001444661">
    <property type="component" value="Unassembled WGS sequence"/>
</dbReference>
<keyword evidence="1" id="KW-0175">Coiled coil</keyword>
<comment type="caution">
    <text evidence="2">The sequence shown here is derived from an EMBL/GenBank/DDBJ whole genome shotgun (WGS) entry which is preliminary data.</text>
</comment>
<evidence type="ECO:0000313" key="3">
    <source>
        <dbReference type="Proteomes" id="UP001444661"/>
    </source>
</evidence>
<name>A0ABR1TWR3_9PEZI</name>
<feature type="coiled-coil region" evidence="1">
    <location>
        <begin position="54"/>
        <end position="85"/>
    </location>
</feature>
<accession>A0ABR1TWR3</accession>
<proteinExistence type="predicted"/>